<gene>
    <name evidence="1" type="ORF">PJF56_18430</name>
</gene>
<dbReference type="EMBL" id="JAQPOK010000141">
    <property type="protein sequence ID" value="MDJ1180841.1"/>
    <property type="molecule type" value="Genomic_DNA"/>
</dbReference>
<comment type="caution">
    <text evidence="1">The sequence shown here is derived from an EMBL/GenBank/DDBJ whole genome shotgun (WGS) entry which is preliminary data.</text>
</comment>
<name>A0ABT7BNS5_9CYAN</name>
<sequence>MSAYIPVELRQQIRDRFGNCCAYCHTAEFLTEMIGLTEVGRAAIATLQMNRPALVRAREMWVELGEHPPVTDDY</sequence>
<keyword evidence="2" id="KW-1185">Reference proteome</keyword>
<dbReference type="Proteomes" id="UP001231370">
    <property type="component" value="Unassembled WGS sequence"/>
</dbReference>
<protein>
    <submittedName>
        <fullName evidence="1">Uncharacterized protein</fullName>
    </submittedName>
</protein>
<dbReference type="RefSeq" id="WP_283764141.1">
    <property type="nucleotide sequence ID" value="NZ_JAQPOK010000141.1"/>
</dbReference>
<evidence type="ECO:0000313" key="2">
    <source>
        <dbReference type="Proteomes" id="UP001231370"/>
    </source>
</evidence>
<evidence type="ECO:0000313" key="1">
    <source>
        <dbReference type="EMBL" id="MDJ1180841.1"/>
    </source>
</evidence>
<organism evidence="1 2">
    <name type="scientific">Roseofilum halophilum BLCC-M91</name>
    <dbReference type="NCBI Taxonomy" id="3022259"/>
    <lineage>
        <taxon>Bacteria</taxon>
        <taxon>Bacillati</taxon>
        <taxon>Cyanobacteriota</taxon>
        <taxon>Cyanophyceae</taxon>
        <taxon>Desertifilales</taxon>
        <taxon>Desertifilaceae</taxon>
        <taxon>Roseofilum</taxon>
        <taxon>Roseofilum halophilum</taxon>
    </lineage>
</organism>
<reference evidence="1 2" key="1">
    <citation type="submission" date="2023-01" db="EMBL/GenBank/DDBJ databases">
        <title>Novel diversity within Roseofilum (Cyanobacteria; Desertifilaceae) from marine benthic mats with descriptions of four novel species.</title>
        <authorList>
            <person name="Wang Y."/>
            <person name="Berthold D.E."/>
            <person name="Hu J."/>
            <person name="Lefler F.W."/>
            <person name="Laughinghouse H.D. IV."/>
        </authorList>
    </citation>
    <scope>NUCLEOTIDE SEQUENCE [LARGE SCALE GENOMIC DNA]</scope>
    <source>
        <strain evidence="1 2">BLCC-M91</strain>
    </source>
</reference>
<proteinExistence type="predicted"/>
<accession>A0ABT7BNS5</accession>